<protein>
    <recommendedName>
        <fullName evidence="7">Gamma-glutamyl phosphate reductase</fullName>
        <shortName evidence="7">GPR</shortName>
        <ecNumber evidence="7">1.2.1.41</ecNumber>
    </recommendedName>
    <alternativeName>
        <fullName evidence="7">Glutamate-5-semialdehyde dehydrogenase</fullName>
    </alternativeName>
    <alternativeName>
        <fullName evidence="7">Glutamyl-gamma-semialdehyde dehydrogenase</fullName>
        <shortName evidence="7">GSA dehydrogenase</shortName>
    </alternativeName>
</protein>
<dbReference type="HAMAP" id="MF_00412">
    <property type="entry name" value="ProA"/>
    <property type="match status" value="1"/>
</dbReference>
<dbReference type="InterPro" id="IPR016162">
    <property type="entry name" value="Ald_DH_N"/>
</dbReference>
<dbReference type="NCBIfam" id="NF001221">
    <property type="entry name" value="PRK00197.1"/>
    <property type="match status" value="1"/>
</dbReference>
<evidence type="ECO:0000313" key="9">
    <source>
        <dbReference type="EMBL" id="GHO59797.1"/>
    </source>
</evidence>
<dbReference type="InterPro" id="IPR012134">
    <property type="entry name" value="Glu-5-SA_DH"/>
</dbReference>
<comment type="similarity">
    <text evidence="7">Belongs to the gamma-glutamyl phosphate reductase family.</text>
</comment>
<comment type="catalytic activity">
    <reaction evidence="6 7">
        <text>L-glutamate 5-semialdehyde + phosphate + NADP(+) = L-glutamyl 5-phosphate + NADPH + H(+)</text>
        <dbReference type="Rhea" id="RHEA:19541"/>
        <dbReference type="ChEBI" id="CHEBI:15378"/>
        <dbReference type="ChEBI" id="CHEBI:43474"/>
        <dbReference type="ChEBI" id="CHEBI:57783"/>
        <dbReference type="ChEBI" id="CHEBI:58066"/>
        <dbReference type="ChEBI" id="CHEBI:58274"/>
        <dbReference type="ChEBI" id="CHEBI:58349"/>
        <dbReference type="EC" id="1.2.1.41"/>
    </reaction>
</comment>
<keyword evidence="7" id="KW-0963">Cytoplasm</keyword>
<evidence type="ECO:0000259" key="8">
    <source>
        <dbReference type="Pfam" id="PF00171"/>
    </source>
</evidence>
<dbReference type="CDD" id="cd07079">
    <property type="entry name" value="ALDH_F18-19_ProA-GPR"/>
    <property type="match status" value="1"/>
</dbReference>
<dbReference type="EMBL" id="BNJG01000003">
    <property type="protein sequence ID" value="GHO59797.1"/>
    <property type="molecule type" value="Genomic_DNA"/>
</dbReference>
<name>A0ABQ3V4A2_9CHLR</name>
<evidence type="ECO:0000256" key="2">
    <source>
        <dbReference type="ARBA" id="ARBA00022605"/>
    </source>
</evidence>
<dbReference type="InterPro" id="IPR020593">
    <property type="entry name" value="G-glutamylP_reductase_CS"/>
</dbReference>
<dbReference type="PIRSF" id="PIRSF000151">
    <property type="entry name" value="GPR"/>
    <property type="match status" value="1"/>
</dbReference>
<evidence type="ECO:0000256" key="7">
    <source>
        <dbReference type="HAMAP-Rule" id="MF_00412"/>
    </source>
</evidence>
<dbReference type="InterPro" id="IPR015590">
    <property type="entry name" value="Aldehyde_DH_dom"/>
</dbReference>
<dbReference type="NCBIfam" id="TIGR00407">
    <property type="entry name" value="proA"/>
    <property type="match status" value="1"/>
</dbReference>
<comment type="function">
    <text evidence="7">Catalyzes the NADPH-dependent reduction of L-glutamate 5-phosphate into L-glutamate 5-semialdehyde and phosphate. The product spontaneously undergoes cyclization to form 1-pyrroline-5-carboxylate.</text>
</comment>
<dbReference type="Gene3D" id="3.40.605.10">
    <property type="entry name" value="Aldehyde Dehydrogenase, Chain A, domain 1"/>
    <property type="match status" value="1"/>
</dbReference>
<dbReference type="Proteomes" id="UP000654345">
    <property type="component" value="Unassembled WGS sequence"/>
</dbReference>
<proteinExistence type="inferred from homology"/>
<keyword evidence="3 7" id="KW-0641">Proline biosynthesis</keyword>
<keyword evidence="10" id="KW-1185">Reference proteome</keyword>
<dbReference type="Pfam" id="PF00171">
    <property type="entry name" value="Aldedh"/>
    <property type="match status" value="1"/>
</dbReference>
<dbReference type="RefSeq" id="WP_201375952.1">
    <property type="nucleotide sequence ID" value="NZ_BNJG01000003.1"/>
</dbReference>
<organism evidence="9 10">
    <name type="scientific">Ktedonobacter robiniae</name>
    <dbReference type="NCBI Taxonomy" id="2778365"/>
    <lineage>
        <taxon>Bacteria</taxon>
        <taxon>Bacillati</taxon>
        <taxon>Chloroflexota</taxon>
        <taxon>Ktedonobacteria</taxon>
        <taxon>Ktedonobacterales</taxon>
        <taxon>Ktedonobacteraceae</taxon>
        <taxon>Ktedonobacter</taxon>
    </lineage>
</organism>
<dbReference type="InterPro" id="IPR000965">
    <property type="entry name" value="GPR_dom"/>
</dbReference>
<keyword evidence="2 7" id="KW-0028">Amino-acid biosynthesis</keyword>
<accession>A0ABQ3V4A2</accession>
<evidence type="ECO:0000256" key="4">
    <source>
        <dbReference type="ARBA" id="ARBA00022857"/>
    </source>
</evidence>
<feature type="domain" description="Aldehyde dehydrogenase" evidence="8">
    <location>
        <begin position="7"/>
        <end position="293"/>
    </location>
</feature>
<dbReference type="InterPro" id="IPR016163">
    <property type="entry name" value="Ald_DH_C"/>
</dbReference>
<gene>
    <name evidence="7 9" type="primary">proA</name>
    <name evidence="9" type="ORF">KSB_82720</name>
</gene>
<comment type="pathway">
    <text evidence="1 7">Amino-acid biosynthesis; L-proline biosynthesis; L-glutamate 5-semialdehyde from L-glutamate: step 2/2.</text>
</comment>
<evidence type="ECO:0000256" key="6">
    <source>
        <dbReference type="ARBA" id="ARBA00049024"/>
    </source>
</evidence>
<dbReference type="PROSITE" id="PS01223">
    <property type="entry name" value="PROA"/>
    <property type="match status" value="1"/>
</dbReference>
<dbReference type="PANTHER" id="PTHR11063">
    <property type="entry name" value="GLUTAMATE SEMIALDEHYDE DEHYDROGENASE"/>
    <property type="match status" value="1"/>
</dbReference>
<comment type="subcellular location">
    <subcellularLocation>
        <location evidence="7">Cytoplasm</location>
    </subcellularLocation>
</comment>
<comment type="caution">
    <text evidence="9">The sequence shown here is derived from an EMBL/GenBank/DDBJ whole genome shotgun (WGS) entry which is preliminary data.</text>
</comment>
<evidence type="ECO:0000256" key="3">
    <source>
        <dbReference type="ARBA" id="ARBA00022650"/>
    </source>
</evidence>
<keyword evidence="4 7" id="KW-0521">NADP</keyword>
<reference evidence="9 10" key="1">
    <citation type="journal article" date="2021" name="Int. J. Syst. Evol. Microbiol.">
        <title>Reticulibacter mediterranei gen. nov., sp. nov., within the new family Reticulibacteraceae fam. nov., and Ktedonospora formicarum gen. nov., sp. nov., Ktedonobacter robiniae sp. nov., Dictyobacter formicarum sp. nov. and Dictyobacter arantiisoli sp. nov., belonging to the class Ktedonobacteria.</title>
        <authorList>
            <person name="Yabe S."/>
            <person name="Zheng Y."/>
            <person name="Wang C.M."/>
            <person name="Sakai Y."/>
            <person name="Abe K."/>
            <person name="Yokota A."/>
            <person name="Donadio S."/>
            <person name="Cavaletti L."/>
            <person name="Monciardini P."/>
        </authorList>
    </citation>
    <scope>NUCLEOTIDE SEQUENCE [LARGE SCALE GENOMIC DNA]</scope>
    <source>
        <strain evidence="9 10">SOSP1-30</strain>
    </source>
</reference>
<dbReference type="InterPro" id="IPR016161">
    <property type="entry name" value="Ald_DH/histidinol_DH"/>
</dbReference>
<evidence type="ECO:0000313" key="10">
    <source>
        <dbReference type="Proteomes" id="UP000654345"/>
    </source>
</evidence>
<sequence length="425" mass="45810">MLSTDTAQALKEWVATQAQAAKVAARELARKTSEEKNAALELMAANLVTRQHEILQANAQDVSRVSAAGAAKSFIDRLTLTPARIQSIADGVRAVMALPDPIGVMQERWQLRNGVLVERRSVPLGVIAMIYEARPNVTVDAATLALKTSNAVVLRGSADALESNRAIVAALREGLRASEIPAEAIQLIESGEHASVEYLIRMRDAIDLVIPRGGARLIQTVVESSVVPVIETGVGNCHVYVDEAAQPEMATKIVVNAKTQRPSVCNAAETLLVHTDVAPQWLPQALKALQERGVEIRGCARTCQLVPDIESASEQDWGTEYLELIMAVKIVDDVQEAIAHIAQYGTRHTESIVTENEETAALFLDQVDAAVVYHNASTRLTDGFVFGFGAEIGISTQKMHARGPMGLQALTSYKYVGHGSGQVIE</sequence>
<dbReference type="PANTHER" id="PTHR11063:SF8">
    <property type="entry name" value="DELTA-1-PYRROLINE-5-CARBOXYLATE SYNTHASE"/>
    <property type="match status" value="1"/>
</dbReference>
<dbReference type="Gene3D" id="3.40.309.10">
    <property type="entry name" value="Aldehyde Dehydrogenase, Chain A, domain 2"/>
    <property type="match status" value="1"/>
</dbReference>
<dbReference type="EC" id="1.2.1.41" evidence="7"/>
<dbReference type="SUPFAM" id="SSF53720">
    <property type="entry name" value="ALDH-like"/>
    <property type="match status" value="1"/>
</dbReference>
<evidence type="ECO:0000256" key="5">
    <source>
        <dbReference type="ARBA" id="ARBA00023002"/>
    </source>
</evidence>
<evidence type="ECO:0000256" key="1">
    <source>
        <dbReference type="ARBA" id="ARBA00004985"/>
    </source>
</evidence>
<keyword evidence="5 7" id="KW-0560">Oxidoreductase</keyword>